<evidence type="ECO:0008006" key="3">
    <source>
        <dbReference type="Google" id="ProtNLM"/>
    </source>
</evidence>
<organism evidence="1 2">
    <name type="scientific">Nocardioides agri</name>
    <dbReference type="NCBI Taxonomy" id="2682843"/>
    <lineage>
        <taxon>Bacteria</taxon>
        <taxon>Bacillati</taxon>
        <taxon>Actinomycetota</taxon>
        <taxon>Actinomycetes</taxon>
        <taxon>Propionibacteriales</taxon>
        <taxon>Nocardioidaceae</taxon>
        <taxon>Nocardioides</taxon>
    </lineage>
</organism>
<protein>
    <recommendedName>
        <fullName evidence="3">DUF1269 domain-containing protein</fullName>
    </recommendedName>
</protein>
<gene>
    <name evidence="1" type="ORF">GON03_01280</name>
</gene>
<dbReference type="AlphaFoldDB" id="A0A6L6XKS7"/>
<evidence type="ECO:0000313" key="2">
    <source>
        <dbReference type="Proteomes" id="UP000473525"/>
    </source>
</evidence>
<dbReference type="Proteomes" id="UP000473525">
    <property type="component" value="Unassembled WGS sequence"/>
</dbReference>
<dbReference type="RefSeq" id="WP_181645646.1">
    <property type="nucleotide sequence ID" value="NZ_WSEK01000003.1"/>
</dbReference>
<evidence type="ECO:0000313" key="1">
    <source>
        <dbReference type="EMBL" id="MVQ47794.1"/>
    </source>
</evidence>
<dbReference type="EMBL" id="WSEK01000003">
    <property type="protein sequence ID" value="MVQ47794.1"/>
    <property type="molecule type" value="Genomic_DNA"/>
</dbReference>
<proteinExistence type="predicted"/>
<reference evidence="1 2" key="1">
    <citation type="submission" date="2019-12" db="EMBL/GenBank/DDBJ databases">
        <authorList>
            <person name="Huq M.A."/>
        </authorList>
    </citation>
    <scope>NUCLEOTIDE SEQUENCE [LARGE SCALE GENOMIC DNA]</scope>
    <source>
        <strain evidence="1 2">MAH-18</strain>
    </source>
</reference>
<name>A0A6L6XKS7_9ACTN</name>
<comment type="caution">
    <text evidence="1">The sequence shown here is derived from an EMBL/GenBank/DDBJ whole genome shotgun (WGS) entry which is preliminary data.</text>
</comment>
<accession>A0A6L6XKS7</accession>
<keyword evidence="2" id="KW-1185">Reference proteome</keyword>
<sequence>MTGPVQVLVVGFEEASYSGVVLAELRRLREAGVVRLVDVLLVRRGEDGDFETLPLPPGADPDLGRIAAEILGGGGDEDDRDPETWSLADAVEPGGVAAVALLEHLWAASLLDAIDTAGGRPLGELWLSPADRDLIPEG</sequence>